<dbReference type="GO" id="GO:0051259">
    <property type="term" value="P:protein complex oligomerization"/>
    <property type="evidence" value="ECO:0007669"/>
    <property type="project" value="InterPro"/>
</dbReference>
<dbReference type="GO" id="GO:0006526">
    <property type="term" value="P:L-arginine biosynthetic process"/>
    <property type="evidence" value="ECO:0007669"/>
    <property type="project" value="UniProtKB-UniPathway"/>
</dbReference>
<organism evidence="14 15">
    <name type="scientific">Enterococcus casseliflavus</name>
    <name type="common">Enterococcus flavescens</name>
    <dbReference type="NCBI Taxonomy" id="37734"/>
    <lineage>
        <taxon>Bacteria</taxon>
        <taxon>Bacillati</taxon>
        <taxon>Bacillota</taxon>
        <taxon>Bacilli</taxon>
        <taxon>Lactobacillales</taxon>
        <taxon>Enterococcaceae</taxon>
        <taxon>Enterococcus</taxon>
    </lineage>
</organism>
<evidence type="ECO:0000256" key="2">
    <source>
        <dbReference type="ARBA" id="ARBA00008316"/>
    </source>
</evidence>
<dbReference type="Pfam" id="PF01316">
    <property type="entry name" value="Arg_repressor"/>
    <property type="match status" value="1"/>
</dbReference>
<proteinExistence type="inferred from homology"/>
<keyword evidence="6 7" id="KW-0804">Transcription</keyword>
<dbReference type="GO" id="GO:0003677">
    <property type="term" value="F:DNA binding"/>
    <property type="evidence" value="ECO:0007669"/>
    <property type="project" value="UniProtKB-KW"/>
</dbReference>
<feature type="domain" description="Arginine repressor DNA-binding" evidence="9">
    <location>
        <begin position="1"/>
        <end position="68"/>
    </location>
</feature>
<keyword evidence="7" id="KW-0678">Repressor</keyword>
<dbReference type="InterPro" id="IPR020900">
    <property type="entry name" value="Arg_repress_DNA-bd"/>
</dbReference>
<dbReference type="RefSeq" id="WP_005225777.1">
    <property type="nucleotide sequence ID" value="NZ_BAAAXK010000047.1"/>
</dbReference>
<dbReference type="InterPro" id="IPR036390">
    <property type="entry name" value="WH_DNA-bd_sf"/>
</dbReference>
<evidence type="ECO:0000256" key="5">
    <source>
        <dbReference type="ARBA" id="ARBA00023125"/>
    </source>
</evidence>
<reference evidence="13 16" key="2">
    <citation type="submission" date="2019-11" db="EMBL/GenBank/DDBJ databases">
        <title>Detection and genome characteristic of a blood enterococcus casselifavus isolate from Zhengzhou,china.</title>
        <authorList>
            <person name="Wen P."/>
        </authorList>
    </citation>
    <scope>NUCLEOTIDE SEQUENCE [LARGE SCALE GENOMIC DNA]</scope>
    <source>
        <strain evidence="13 16">EC291</strain>
    </source>
</reference>
<keyword evidence="4 7" id="KW-0805">Transcription regulation</keyword>
<evidence type="ECO:0000313" key="13">
    <source>
        <dbReference type="EMBL" id="QGN29227.1"/>
    </source>
</evidence>
<evidence type="ECO:0000313" key="17">
    <source>
        <dbReference type="Proteomes" id="UP001253851"/>
    </source>
</evidence>
<evidence type="ECO:0000313" key="14">
    <source>
        <dbReference type="EMBL" id="RHK07444.1"/>
    </source>
</evidence>
<dbReference type="EMBL" id="JARQDZ010000001">
    <property type="protein sequence ID" value="MDT2981506.1"/>
    <property type="molecule type" value="Genomic_DNA"/>
</dbReference>
<comment type="pathway">
    <text evidence="7">Amino-acid biosynthesis; L-arginine biosynthesis [regulation].</text>
</comment>
<dbReference type="Pfam" id="PF02863">
    <property type="entry name" value="Arg_repressor_C"/>
    <property type="match status" value="1"/>
</dbReference>
<keyword evidence="7" id="KW-0028">Amino-acid biosynthesis</keyword>
<dbReference type="UniPathway" id="UPA00068"/>
<gene>
    <name evidence="7 14" type="primary">argR</name>
    <name evidence="14" type="ORF">DW084_04100</name>
    <name evidence="13" type="ORF">GFU50_06815</name>
    <name evidence="11" type="ORF">P7I32_15450</name>
    <name evidence="12" type="ORF">P7I34_02450</name>
</gene>
<comment type="function">
    <text evidence="7">Regulates arginine biosynthesis genes.</text>
</comment>
<dbReference type="GO" id="GO:0005737">
    <property type="term" value="C:cytoplasm"/>
    <property type="evidence" value="ECO:0007669"/>
    <property type="project" value="UniProtKB-SubCell"/>
</dbReference>
<dbReference type="GO" id="GO:0034618">
    <property type="term" value="F:arginine binding"/>
    <property type="evidence" value="ECO:0007669"/>
    <property type="project" value="InterPro"/>
</dbReference>
<dbReference type="InterPro" id="IPR001669">
    <property type="entry name" value="Arg_repress"/>
</dbReference>
<dbReference type="InterPro" id="IPR020899">
    <property type="entry name" value="Arg_repress_C"/>
</dbReference>
<dbReference type="Proteomes" id="UP000422837">
    <property type="component" value="Chromosome"/>
</dbReference>
<dbReference type="OrthoDB" id="9807089at2"/>
<comment type="similarity">
    <text evidence="2 7">Belongs to the ArgR family.</text>
</comment>
<name>A0A1L8SFF1_ENTCA</name>
<evidence type="ECO:0000256" key="6">
    <source>
        <dbReference type="ARBA" id="ARBA00023163"/>
    </source>
</evidence>
<dbReference type="Gene3D" id="1.10.10.10">
    <property type="entry name" value="Winged helix-like DNA-binding domain superfamily/Winged helix DNA-binding domain"/>
    <property type="match status" value="1"/>
</dbReference>
<evidence type="ECO:0000256" key="4">
    <source>
        <dbReference type="ARBA" id="ARBA00023015"/>
    </source>
</evidence>
<dbReference type="SUPFAM" id="SSF46785">
    <property type="entry name" value="Winged helix' DNA-binding domain"/>
    <property type="match status" value="1"/>
</dbReference>
<evidence type="ECO:0000256" key="8">
    <source>
        <dbReference type="NCBIfam" id="TIGR01529"/>
    </source>
</evidence>
<evidence type="ECO:0000256" key="1">
    <source>
        <dbReference type="ARBA" id="ARBA00004496"/>
    </source>
</evidence>
<evidence type="ECO:0000313" key="16">
    <source>
        <dbReference type="Proteomes" id="UP000422837"/>
    </source>
</evidence>
<feature type="domain" description="Arginine repressor C-terminal" evidence="10">
    <location>
        <begin position="80"/>
        <end position="146"/>
    </location>
</feature>
<dbReference type="SUPFAM" id="SSF55252">
    <property type="entry name" value="C-terminal domain of arginine repressor"/>
    <property type="match status" value="1"/>
</dbReference>
<dbReference type="Proteomes" id="UP001268896">
    <property type="component" value="Unassembled WGS sequence"/>
</dbReference>
<dbReference type="Gene3D" id="3.30.1360.40">
    <property type="match status" value="1"/>
</dbReference>
<reference evidence="11 17" key="3">
    <citation type="submission" date="2023-03" db="EMBL/GenBank/DDBJ databases">
        <authorList>
            <person name="Shen W."/>
            <person name="Cai J."/>
        </authorList>
    </citation>
    <scope>NUCLEOTIDE SEQUENCE [LARGE SCALE GENOMIC DNA]</scope>
    <source>
        <strain evidence="12 17">B516</strain>
        <strain evidence="11">K72-2</strain>
    </source>
</reference>
<evidence type="ECO:0000313" key="15">
    <source>
        <dbReference type="Proteomes" id="UP000286288"/>
    </source>
</evidence>
<keyword evidence="3 7" id="KW-0963">Cytoplasm</keyword>
<dbReference type="NCBIfam" id="TIGR01529">
    <property type="entry name" value="argR_whole"/>
    <property type="match status" value="1"/>
</dbReference>
<sequence>MRKKERHRLITRLLSEQDIQKQEDFVELLKDRGVSVTQATISRDIKELKLVKVPSQKGGYRYSIPQETTEDVSGKLDKILKTAFVSVDRMDKFVILRTLPGNASALANLIDKRYAKELFGTLNDDDNVLMITRTEADTENLFKDFQRYV</sequence>
<dbReference type="InterPro" id="IPR036251">
    <property type="entry name" value="Arg_repress_C_sf"/>
</dbReference>
<dbReference type="GO" id="GO:1900079">
    <property type="term" value="P:regulation of arginine biosynthetic process"/>
    <property type="evidence" value="ECO:0007669"/>
    <property type="project" value="UniProtKB-UniRule"/>
</dbReference>
<dbReference type="PANTHER" id="PTHR34471">
    <property type="entry name" value="ARGININE REPRESSOR"/>
    <property type="match status" value="1"/>
</dbReference>
<reference evidence="14 15" key="1">
    <citation type="submission" date="2018-08" db="EMBL/GenBank/DDBJ databases">
        <title>A genome reference for cultivated species of the human gut microbiota.</title>
        <authorList>
            <person name="Zou Y."/>
            <person name="Xue W."/>
            <person name="Luo G."/>
        </authorList>
    </citation>
    <scope>NUCLEOTIDE SEQUENCE [LARGE SCALE GENOMIC DNA]</scope>
    <source>
        <strain evidence="14 15">AF48-16</strain>
    </source>
</reference>
<dbReference type="Proteomes" id="UP000286288">
    <property type="component" value="Unassembled WGS sequence"/>
</dbReference>
<protein>
    <recommendedName>
        <fullName evidence="7 8">Arginine repressor</fullName>
    </recommendedName>
</protein>
<evidence type="ECO:0000259" key="10">
    <source>
        <dbReference type="Pfam" id="PF02863"/>
    </source>
</evidence>
<dbReference type="PRINTS" id="PR01467">
    <property type="entry name" value="ARGREPRESSOR"/>
</dbReference>
<keyword evidence="7" id="KW-0055">Arginine biosynthesis</keyword>
<dbReference type="GO" id="GO:0003700">
    <property type="term" value="F:DNA-binding transcription factor activity"/>
    <property type="evidence" value="ECO:0007669"/>
    <property type="project" value="UniProtKB-UniRule"/>
</dbReference>
<dbReference type="InterPro" id="IPR036388">
    <property type="entry name" value="WH-like_DNA-bd_sf"/>
</dbReference>
<dbReference type="PANTHER" id="PTHR34471:SF1">
    <property type="entry name" value="ARGININE REPRESSOR"/>
    <property type="match status" value="1"/>
</dbReference>
<keyword evidence="5 7" id="KW-0238">DNA-binding</keyword>
<evidence type="ECO:0000256" key="3">
    <source>
        <dbReference type="ARBA" id="ARBA00022490"/>
    </source>
</evidence>
<dbReference type="EMBL" id="QRMZ01000004">
    <property type="protein sequence ID" value="RHK07444.1"/>
    <property type="molecule type" value="Genomic_DNA"/>
</dbReference>
<dbReference type="GeneID" id="15141865"/>
<dbReference type="HAMAP" id="MF_00173">
    <property type="entry name" value="Arg_repressor"/>
    <property type="match status" value="1"/>
</dbReference>
<evidence type="ECO:0000313" key="12">
    <source>
        <dbReference type="EMBL" id="MDT2981506.1"/>
    </source>
</evidence>
<dbReference type="Proteomes" id="UP001253851">
    <property type="component" value="Unassembled WGS sequence"/>
</dbReference>
<comment type="subcellular location">
    <subcellularLocation>
        <location evidence="1 7">Cytoplasm</location>
    </subcellularLocation>
</comment>
<dbReference type="EMBL" id="CP046123">
    <property type="protein sequence ID" value="QGN29227.1"/>
    <property type="molecule type" value="Genomic_DNA"/>
</dbReference>
<evidence type="ECO:0000259" key="9">
    <source>
        <dbReference type="Pfam" id="PF01316"/>
    </source>
</evidence>
<accession>A0A1L8SFF1</accession>
<dbReference type="EMBL" id="JARQDV010000015">
    <property type="protein sequence ID" value="MDT2965977.1"/>
    <property type="molecule type" value="Genomic_DNA"/>
</dbReference>
<evidence type="ECO:0000313" key="11">
    <source>
        <dbReference type="EMBL" id="MDT2965977.1"/>
    </source>
</evidence>
<evidence type="ECO:0000256" key="7">
    <source>
        <dbReference type="HAMAP-Rule" id="MF_00173"/>
    </source>
</evidence>
<dbReference type="AlphaFoldDB" id="A0A1L8SFF1"/>